<gene>
    <name evidence="1" type="ORF">SEVIR_4G173600v2</name>
</gene>
<name>A0A4U6UZ64_SETVI</name>
<organism evidence="1 2">
    <name type="scientific">Setaria viridis</name>
    <name type="common">Green bristlegrass</name>
    <name type="synonym">Setaria italica subsp. viridis</name>
    <dbReference type="NCBI Taxonomy" id="4556"/>
    <lineage>
        <taxon>Eukaryota</taxon>
        <taxon>Viridiplantae</taxon>
        <taxon>Streptophyta</taxon>
        <taxon>Embryophyta</taxon>
        <taxon>Tracheophyta</taxon>
        <taxon>Spermatophyta</taxon>
        <taxon>Magnoliopsida</taxon>
        <taxon>Liliopsida</taxon>
        <taxon>Poales</taxon>
        <taxon>Poaceae</taxon>
        <taxon>PACMAD clade</taxon>
        <taxon>Panicoideae</taxon>
        <taxon>Panicodae</taxon>
        <taxon>Paniceae</taxon>
        <taxon>Cenchrinae</taxon>
        <taxon>Setaria</taxon>
    </lineage>
</organism>
<dbReference type="Gramene" id="TKW21232">
    <property type="protein sequence ID" value="TKW21232"/>
    <property type="gene ID" value="SEVIR_4G173600v2"/>
</dbReference>
<dbReference type="Proteomes" id="UP000298652">
    <property type="component" value="Chromosome 4"/>
</dbReference>
<dbReference type="EMBL" id="CM016555">
    <property type="protein sequence ID" value="TKW21232.1"/>
    <property type="molecule type" value="Genomic_DNA"/>
</dbReference>
<accession>A0A4U6UZ64</accession>
<sequence length="159" mass="17587">MAKPRSTKWANVTVSLGYSSSGHGLPQAHLQPMVAQFCSSFAFSNAWISSSFTVDFFPAQAGVNGTVWFVFPYLGEVAAAPSPFQISSWNLQHPWRVPTPLEAEAFLPILDVMSCFTRIRSGAHRREMAVAATALGSRVFSNSRWQWRSKRGVTSVVYL</sequence>
<evidence type="ECO:0000313" key="1">
    <source>
        <dbReference type="EMBL" id="TKW21232.1"/>
    </source>
</evidence>
<proteinExistence type="predicted"/>
<dbReference type="AlphaFoldDB" id="A0A4U6UZ64"/>
<keyword evidence="2" id="KW-1185">Reference proteome</keyword>
<protein>
    <submittedName>
        <fullName evidence="1">Uncharacterized protein</fullName>
    </submittedName>
</protein>
<evidence type="ECO:0000313" key="2">
    <source>
        <dbReference type="Proteomes" id="UP000298652"/>
    </source>
</evidence>
<reference evidence="1" key="1">
    <citation type="submission" date="2019-03" db="EMBL/GenBank/DDBJ databases">
        <title>WGS assembly of Setaria viridis.</title>
        <authorList>
            <person name="Huang P."/>
            <person name="Jenkins J."/>
            <person name="Grimwood J."/>
            <person name="Barry K."/>
            <person name="Healey A."/>
            <person name="Mamidi S."/>
            <person name="Sreedasyam A."/>
            <person name="Shu S."/>
            <person name="Feldman M."/>
            <person name="Wu J."/>
            <person name="Yu Y."/>
            <person name="Chen C."/>
            <person name="Johnson J."/>
            <person name="Rokhsar D."/>
            <person name="Baxter I."/>
            <person name="Schmutz J."/>
            <person name="Brutnell T."/>
            <person name="Kellogg E."/>
        </authorList>
    </citation>
    <scope>NUCLEOTIDE SEQUENCE [LARGE SCALE GENOMIC DNA]</scope>
</reference>